<organism evidence="4 5">
    <name type="scientific">Breoghania corrubedonensis</name>
    <dbReference type="NCBI Taxonomy" id="665038"/>
    <lineage>
        <taxon>Bacteria</taxon>
        <taxon>Pseudomonadati</taxon>
        <taxon>Pseudomonadota</taxon>
        <taxon>Alphaproteobacteria</taxon>
        <taxon>Hyphomicrobiales</taxon>
        <taxon>Stappiaceae</taxon>
        <taxon>Breoghania</taxon>
    </lineage>
</organism>
<evidence type="ECO:0000313" key="4">
    <source>
        <dbReference type="EMBL" id="PTW59436.1"/>
    </source>
</evidence>
<gene>
    <name evidence="4" type="ORF">C8N35_107150</name>
</gene>
<feature type="binding site" evidence="3">
    <location>
        <position position="215"/>
    </location>
    <ligand>
        <name>substrate</name>
    </ligand>
</feature>
<feature type="binding site" evidence="2">
    <location>
        <position position="178"/>
    </location>
    <ligand>
        <name>substrate</name>
    </ligand>
</feature>
<dbReference type="NCBIfam" id="TIGR01409">
    <property type="entry name" value="TAT_signal_seq"/>
    <property type="match status" value="1"/>
</dbReference>
<dbReference type="PANTHER" id="PTHR33376">
    <property type="match status" value="1"/>
</dbReference>
<keyword evidence="3" id="KW-0479">Metal-binding</keyword>
<dbReference type="PIRSF" id="PIRSF039026">
    <property type="entry name" value="SiaP"/>
    <property type="match status" value="1"/>
</dbReference>
<dbReference type="RefSeq" id="WP_107990962.1">
    <property type="nucleotide sequence ID" value="NZ_QAYG01000007.1"/>
</dbReference>
<feature type="binding site" evidence="3">
    <location>
        <position position="241"/>
    </location>
    <ligand>
        <name>substrate</name>
    </ligand>
</feature>
<dbReference type="Gene3D" id="3.40.190.170">
    <property type="entry name" value="Bacterial extracellular solute-binding protein, family 7"/>
    <property type="match status" value="1"/>
</dbReference>
<dbReference type="SUPFAM" id="SSF53850">
    <property type="entry name" value="Periplasmic binding protein-like II"/>
    <property type="match status" value="1"/>
</dbReference>
<dbReference type="EMBL" id="QAYG01000007">
    <property type="protein sequence ID" value="PTW59436.1"/>
    <property type="molecule type" value="Genomic_DNA"/>
</dbReference>
<dbReference type="InterPro" id="IPR038404">
    <property type="entry name" value="TRAP_DctP_sf"/>
</dbReference>
<dbReference type="GO" id="GO:0055085">
    <property type="term" value="P:transmembrane transport"/>
    <property type="evidence" value="ECO:0007669"/>
    <property type="project" value="InterPro"/>
</dbReference>
<dbReference type="InterPro" id="IPR026289">
    <property type="entry name" value="SBP_TakP-like"/>
</dbReference>
<reference evidence="4 5" key="1">
    <citation type="submission" date="2018-04" db="EMBL/GenBank/DDBJ databases">
        <title>Genomic Encyclopedia of Archaeal and Bacterial Type Strains, Phase II (KMG-II): from individual species to whole genera.</title>
        <authorList>
            <person name="Goeker M."/>
        </authorList>
    </citation>
    <scope>NUCLEOTIDE SEQUENCE [LARGE SCALE GENOMIC DNA]</scope>
    <source>
        <strain evidence="4 5">DSM 23382</strain>
    </source>
</reference>
<dbReference type="Proteomes" id="UP000244081">
    <property type="component" value="Unassembled WGS sequence"/>
</dbReference>
<keyword evidence="5" id="KW-1185">Reference proteome</keyword>
<dbReference type="Pfam" id="PF03480">
    <property type="entry name" value="DctP"/>
    <property type="match status" value="1"/>
</dbReference>
<evidence type="ECO:0000313" key="5">
    <source>
        <dbReference type="Proteomes" id="UP000244081"/>
    </source>
</evidence>
<dbReference type="PROSITE" id="PS51318">
    <property type="entry name" value="TAT"/>
    <property type="match status" value="1"/>
</dbReference>
<dbReference type="OrthoDB" id="9780733at2"/>
<dbReference type="GO" id="GO:0031317">
    <property type="term" value="C:tripartite ATP-independent periplasmic transporter complex"/>
    <property type="evidence" value="ECO:0007669"/>
    <property type="project" value="InterPro"/>
</dbReference>
<evidence type="ECO:0000256" key="1">
    <source>
        <dbReference type="ARBA" id="ARBA00022729"/>
    </source>
</evidence>
<evidence type="ECO:0000256" key="3">
    <source>
        <dbReference type="PIRSR" id="PIRSR039026-2"/>
    </source>
</evidence>
<dbReference type="AlphaFoldDB" id="A0A2T5V6T4"/>
<dbReference type="Gene3D" id="3.40.190.10">
    <property type="entry name" value="Periplasmic binding protein-like II"/>
    <property type="match status" value="1"/>
</dbReference>
<feature type="binding site" evidence="2">
    <location>
        <position position="157"/>
    </location>
    <ligand>
        <name>substrate</name>
    </ligand>
</feature>
<comment type="caution">
    <text evidence="4">The sequence shown here is derived from an EMBL/GenBank/DDBJ whole genome shotgun (WGS) entry which is preliminary data.</text>
</comment>
<dbReference type="NCBIfam" id="NF037995">
    <property type="entry name" value="TRAP_S1"/>
    <property type="match status" value="1"/>
</dbReference>
<proteinExistence type="predicted"/>
<evidence type="ECO:0000256" key="2">
    <source>
        <dbReference type="PIRSR" id="PIRSR039026-1"/>
    </source>
</evidence>
<dbReference type="InterPro" id="IPR018389">
    <property type="entry name" value="DctP_fam"/>
</dbReference>
<name>A0A2T5V6T4_9HYPH</name>
<keyword evidence="1" id="KW-0732">Signal</keyword>
<dbReference type="PANTHER" id="PTHR33376:SF5">
    <property type="entry name" value="EXTRACYTOPLASMIC SOLUTE RECEPTOR PROTEIN"/>
    <property type="match status" value="1"/>
</dbReference>
<protein>
    <submittedName>
        <fullName evidence="4">Secreted protein</fullName>
    </submittedName>
</protein>
<dbReference type="CDD" id="cd13604">
    <property type="entry name" value="PBP2_TRAP_ketoacid_lactate_like"/>
    <property type="match status" value="1"/>
</dbReference>
<dbReference type="GO" id="GO:0046872">
    <property type="term" value="F:metal ion binding"/>
    <property type="evidence" value="ECO:0007669"/>
    <property type="project" value="UniProtKB-KW"/>
</dbReference>
<accession>A0A2T5V6T4</accession>
<sequence length="366" mass="40323">MDRRSFLKNAGVGTAATATAVLAAPAVRAQTTTDMVIVATWPRDFPGPGTGSQRLAKRISDLTEGRINVQYFAAGERVGAFDVFDEVASGNAQAYCSADYYFKGKNPGFSYFTSVPFGLTYAEMDAWMKFGGGQQLWDELGDEYGLQPFAAGNTATQMAGWYNKEINSVDDLRGLKMRIPGLGGDIMSKLGVAPVSLPASQSYEALVAGTIDAAEWIGPWNDYFLKYYEVAKYYYYPGLHEAASQLSMGVNKSWLTSLSKVDQEIIQASCMVENAMMTAEFNHNSGIYLDKLVNEHGVKLRRFPDEVLDEMGVAAEAVFQTTVEHSDLTRRIHESFVKARADLGRWMLLADTGYTEQRNRVLGITV</sequence>
<dbReference type="InterPro" id="IPR006311">
    <property type="entry name" value="TAT_signal"/>
</dbReference>
<dbReference type="InterPro" id="IPR019546">
    <property type="entry name" value="TAT_signal_bac_arc"/>
</dbReference>
<feature type="binding site" evidence="3">
    <location>
        <position position="216"/>
    </location>
    <ligand>
        <name>Na(+)</name>
        <dbReference type="ChEBI" id="CHEBI:29101"/>
    </ligand>
</feature>